<dbReference type="PROSITE" id="PS50112">
    <property type="entry name" value="PAS"/>
    <property type="match status" value="1"/>
</dbReference>
<dbReference type="InterPro" id="IPR029787">
    <property type="entry name" value="Nucleotide_cyclase"/>
</dbReference>
<feature type="region of interest" description="Disordered" evidence="1">
    <location>
        <begin position="1246"/>
        <end position="1267"/>
    </location>
</feature>
<dbReference type="PANTHER" id="PTHR44757">
    <property type="entry name" value="DIGUANYLATE CYCLASE DGCP"/>
    <property type="match status" value="1"/>
</dbReference>
<dbReference type="InterPro" id="IPR043128">
    <property type="entry name" value="Rev_trsase/Diguanyl_cyclase"/>
</dbReference>
<comment type="caution">
    <text evidence="5">The sequence shown here is derived from an EMBL/GenBank/DDBJ whole genome shotgun (WGS) entry which is preliminary data.</text>
</comment>
<dbReference type="SMART" id="SM00267">
    <property type="entry name" value="GGDEF"/>
    <property type="match status" value="1"/>
</dbReference>
<dbReference type="CDD" id="cd00130">
    <property type="entry name" value="PAS"/>
    <property type="match status" value="1"/>
</dbReference>
<evidence type="ECO:0000259" key="3">
    <source>
        <dbReference type="PROSITE" id="PS50883"/>
    </source>
</evidence>
<sequence>MSPQIDANRYTNEMLFELLEVLPVPMYAYAPDGDRYDPIYMNQRCLDMLGAASLDDAIAFYEGSMRNFFLSSDLGLVRDSTLRALESEGDRVAYECHIATMDHRICLARVLSEARTTTDGHRIVVNLVVALGARPETVDYESSDPVTGLINMHSFFHVMRRWRKHFSPEGDGSELAVMYLDVVNFQSINIHDGIEGGDAFLKAVGDHLRMLFPASAVSRFDVDHFALLMHADNLDAKAAVARDMVLALAPKGVSASIGACVWQDHGLSAETICGRAKIACDVGKRRPRGPLSLYTDEMGRDLEVSEYVVSNVEGAVRNGWIHVYYQPIIGSVSGEICGMEALARWDDPTRGLLQPSSFVEPLEDSRLIWVLDLCVIRQVVTMIADRSRQGLPEIPVSVNISRVDFSCCDVFSEVESLVEEHDIPRRTLHIEATESAFASEEGEIVETLARFRKAGYEVWMDDFGSGYSSLNLLKEYDFDVLKLDMAFLRNDTPRSRAIISSVISMGKKIGVRTLAEGVETPEQADFLSMAGCSMMQGYHFGRPLPFEETLERNQERGFVVEDAQHRAYYEAAADVDFLTDAPLVLYDFHRSHFRILQTNAAARQMFIHYGLEDAQQFEDAVNDWNRSSNNALDYAMSYADRTGKAGEQAITFSGKEMLFRFRSLAHMEGHSLIVAKYFDVTERFAEITSLAKSTTSILEFYRNVFSLDLKRQTIRSLRYGNNLSGGLDKDFVPLRGADGSYNDLLPKVLDVDEARYRTFLDPDTLEGRLAEVRGGVLRSIFRTMDRDGGFRWMEHMLVLLQGSDGTQALYGIRPLDIQDLERELSSANDNAVAAQFSRDEGTGGILWDSLMAHTPLKLFWKDKDRRFCGASRSFLDYYGLDSVHDLLGKTDDDLRWHPIEQGYRDAELEVLRHGRMSRDVPGKCIAKGASHAILATKWPIYRDGRIAGLMGYFREDPAAERRPDPRGTEAGGVCETGRFMDDFLSYEIDYELNRSPFGMVRVKLPEFPRIAKECGPEAASLLDSACSSAILELVGNRGSVARLSTGCFAILGKYRSRAEILELGEKVRRAVESIHRVGAYDLTIFADVRVIYAEALDDFVKKLNRSLVAGDLSGATDAGKMSRGAERGFRALLDSAPLGCSVLGPDHTVLYWNHEAERLLGVPSEELLGCRCADLPLGCVDADGDEVPESRTPTAIALATGRPSNAQLRAHTKTGGDVLLREVVLPMKDNTGRIRELVSLFAPVGERSDAAERKATGPDTRGEKDRR</sequence>
<dbReference type="InterPro" id="IPR035919">
    <property type="entry name" value="EAL_sf"/>
</dbReference>
<dbReference type="NCBIfam" id="TIGR00229">
    <property type="entry name" value="sensory_box"/>
    <property type="match status" value="1"/>
</dbReference>
<proteinExistence type="predicted"/>
<dbReference type="InterPro" id="IPR000014">
    <property type="entry name" value="PAS"/>
</dbReference>
<reference evidence="5 6" key="1">
    <citation type="submission" date="2024-01" db="EMBL/GenBank/DDBJ databases">
        <title>Description of Olsenella sp. nov., isolated from pig feces.</title>
        <authorList>
            <person name="Chang Y.-H."/>
        </authorList>
    </citation>
    <scope>NUCLEOTIDE SEQUENCE [LARGE SCALE GENOMIC DNA]</scope>
    <source>
        <strain evidence="5 6">YH-ols2223</strain>
    </source>
</reference>
<evidence type="ECO:0000256" key="1">
    <source>
        <dbReference type="SAM" id="MobiDB-lite"/>
    </source>
</evidence>
<dbReference type="CDD" id="cd01949">
    <property type="entry name" value="GGDEF"/>
    <property type="match status" value="1"/>
</dbReference>
<evidence type="ECO:0000313" key="5">
    <source>
        <dbReference type="EMBL" id="MEE6147873.1"/>
    </source>
</evidence>
<dbReference type="PANTHER" id="PTHR44757:SF2">
    <property type="entry name" value="BIOFILM ARCHITECTURE MAINTENANCE PROTEIN MBAA"/>
    <property type="match status" value="1"/>
</dbReference>
<protein>
    <submittedName>
        <fullName evidence="5">EAL domain-containing protein</fullName>
    </submittedName>
</protein>
<organism evidence="5 6">
    <name type="scientific">Olsenella absiana</name>
    <dbReference type="NCBI Taxonomy" id="3115222"/>
    <lineage>
        <taxon>Bacteria</taxon>
        <taxon>Bacillati</taxon>
        <taxon>Actinomycetota</taxon>
        <taxon>Coriobacteriia</taxon>
        <taxon>Coriobacteriales</taxon>
        <taxon>Atopobiaceae</taxon>
        <taxon>Olsenella</taxon>
    </lineage>
</organism>
<dbReference type="Pfam" id="PF08448">
    <property type="entry name" value="PAS_4"/>
    <property type="match status" value="1"/>
</dbReference>
<dbReference type="SUPFAM" id="SSF141868">
    <property type="entry name" value="EAL domain-like"/>
    <property type="match status" value="1"/>
</dbReference>
<dbReference type="InterPro" id="IPR013656">
    <property type="entry name" value="PAS_4"/>
</dbReference>
<evidence type="ECO:0000313" key="6">
    <source>
        <dbReference type="Proteomes" id="UP001332931"/>
    </source>
</evidence>
<name>A0ABU7RBB6_9ACTN</name>
<dbReference type="CDD" id="cd01948">
    <property type="entry name" value="EAL"/>
    <property type="match status" value="1"/>
</dbReference>
<feature type="domain" description="GGDEF" evidence="4">
    <location>
        <begin position="173"/>
        <end position="296"/>
    </location>
</feature>
<dbReference type="Gene3D" id="3.30.70.270">
    <property type="match status" value="1"/>
</dbReference>
<dbReference type="Gene3D" id="3.20.20.450">
    <property type="entry name" value="EAL domain"/>
    <property type="match status" value="1"/>
</dbReference>
<dbReference type="Pfam" id="PF00563">
    <property type="entry name" value="EAL"/>
    <property type="match status" value="1"/>
</dbReference>
<dbReference type="SUPFAM" id="SSF55073">
    <property type="entry name" value="Nucleotide cyclase"/>
    <property type="match status" value="2"/>
</dbReference>
<accession>A0ABU7RBB6</accession>
<dbReference type="SMART" id="SM00052">
    <property type="entry name" value="EAL"/>
    <property type="match status" value="1"/>
</dbReference>
<dbReference type="RefSeq" id="WP_330958640.1">
    <property type="nucleotide sequence ID" value="NZ_JAZGJQ010000009.1"/>
</dbReference>
<dbReference type="InterPro" id="IPR052155">
    <property type="entry name" value="Biofilm_reg_signaling"/>
</dbReference>
<dbReference type="EMBL" id="JAZGJQ010000009">
    <property type="protein sequence ID" value="MEE6147873.1"/>
    <property type="molecule type" value="Genomic_DNA"/>
</dbReference>
<feature type="domain" description="PAS" evidence="2">
    <location>
        <begin position="1125"/>
        <end position="1169"/>
    </location>
</feature>
<dbReference type="InterPro" id="IPR001633">
    <property type="entry name" value="EAL_dom"/>
</dbReference>
<dbReference type="PROSITE" id="PS50883">
    <property type="entry name" value="EAL"/>
    <property type="match status" value="1"/>
</dbReference>
<evidence type="ECO:0000259" key="4">
    <source>
        <dbReference type="PROSITE" id="PS50887"/>
    </source>
</evidence>
<dbReference type="Pfam" id="PF00990">
    <property type="entry name" value="GGDEF"/>
    <property type="match status" value="1"/>
</dbReference>
<dbReference type="SMART" id="SM00091">
    <property type="entry name" value="PAS"/>
    <property type="match status" value="3"/>
</dbReference>
<dbReference type="Gene3D" id="3.30.450.20">
    <property type="entry name" value="PAS domain"/>
    <property type="match status" value="2"/>
</dbReference>
<dbReference type="Proteomes" id="UP001332931">
    <property type="component" value="Unassembled WGS sequence"/>
</dbReference>
<keyword evidence="6" id="KW-1185">Reference proteome</keyword>
<dbReference type="PROSITE" id="PS50887">
    <property type="entry name" value="GGDEF"/>
    <property type="match status" value="1"/>
</dbReference>
<dbReference type="InterPro" id="IPR000160">
    <property type="entry name" value="GGDEF_dom"/>
</dbReference>
<dbReference type="SUPFAM" id="SSF55785">
    <property type="entry name" value="PYP-like sensor domain (PAS domain)"/>
    <property type="match status" value="2"/>
</dbReference>
<evidence type="ECO:0000259" key="2">
    <source>
        <dbReference type="PROSITE" id="PS50112"/>
    </source>
</evidence>
<gene>
    <name evidence="5" type="ORF">VXJ25_07760</name>
</gene>
<feature type="domain" description="EAL" evidence="3">
    <location>
        <begin position="305"/>
        <end position="557"/>
    </location>
</feature>
<dbReference type="InterPro" id="IPR035965">
    <property type="entry name" value="PAS-like_dom_sf"/>
</dbReference>